<dbReference type="AlphaFoldDB" id="A0AAQ1GPB6"/>
<comment type="caution">
    <text evidence="2">The sequence shown here is derived from an EMBL/GenBank/DDBJ whole genome shotgun (WGS) entry which is preliminary data.</text>
</comment>
<gene>
    <name evidence="2" type="ORF">SAMN05216550_13610</name>
</gene>
<dbReference type="Proteomes" id="UP000183529">
    <property type="component" value="Unassembled WGS sequence"/>
</dbReference>
<evidence type="ECO:0000313" key="2">
    <source>
        <dbReference type="EMBL" id="SEK15262.1"/>
    </source>
</evidence>
<keyword evidence="1" id="KW-0472">Membrane</keyword>
<proteinExistence type="predicted"/>
<evidence type="ECO:0000313" key="3">
    <source>
        <dbReference type="Proteomes" id="UP000183529"/>
    </source>
</evidence>
<reference evidence="2 3" key="1">
    <citation type="submission" date="2016-10" db="EMBL/GenBank/DDBJ databases">
        <authorList>
            <person name="Varghese N."/>
            <person name="Submissions S."/>
        </authorList>
    </citation>
    <scope>NUCLEOTIDE SEQUENCE [LARGE SCALE GENOMIC DNA]</scope>
    <source>
        <strain evidence="2 3">LMG 22274</strain>
    </source>
</reference>
<accession>A0AAQ1GPB6</accession>
<feature type="transmembrane region" description="Helical" evidence="1">
    <location>
        <begin position="20"/>
        <end position="43"/>
    </location>
</feature>
<sequence length="51" mass="5731">MERRLLTIVIKVRRNMKGNVLVIAKIGSSVCLNPGYLIFFSGFPQSAYEIS</sequence>
<protein>
    <submittedName>
        <fullName evidence="2">Uncharacterized protein</fullName>
    </submittedName>
</protein>
<evidence type="ECO:0000256" key="1">
    <source>
        <dbReference type="SAM" id="Phobius"/>
    </source>
</evidence>
<keyword evidence="1" id="KW-1133">Transmembrane helix</keyword>
<dbReference type="EMBL" id="FNZM01000036">
    <property type="protein sequence ID" value="SEK15262.1"/>
    <property type="molecule type" value="Genomic_DNA"/>
</dbReference>
<keyword evidence="1" id="KW-0812">Transmembrane</keyword>
<organism evidence="2 3">
    <name type="scientific">Paraburkholderia tropica</name>
    <dbReference type="NCBI Taxonomy" id="92647"/>
    <lineage>
        <taxon>Bacteria</taxon>
        <taxon>Pseudomonadati</taxon>
        <taxon>Pseudomonadota</taxon>
        <taxon>Betaproteobacteria</taxon>
        <taxon>Burkholderiales</taxon>
        <taxon>Burkholderiaceae</taxon>
        <taxon>Paraburkholderia</taxon>
    </lineage>
</organism>
<name>A0AAQ1GPB6_9BURK</name>